<reference evidence="2 3" key="1">
    <citation type="submission" date="2016-10" db="EMBL/GenBank/DDBJ databases">
        <authorList>
            <person name="de Groot N.N."/>
        </authorList>
    </citation>
    <scope>NUCLEOTIDE SEQUENCE [LARGE SCALE GENOMIC DNA]</scope>
    <source>
        <strain evidence="2 3">CGMCC 4.5681</strain>
    </source>
</reference>
<dbReference type="AlphaFoldDB" id="A0A1G9DVI5"/>
<evidence type="ECO:0000313" key="3">
    <source>
        <dbReference type="Proteomes" id="UP000198683"/>
    </source>
</evidence>
<keyword evidence="1" id="KW-1133">Transmembrane helix</keyword>
<feature type="transmembrane region" description="Helical" evidence="1">
    <location>
        <begin position="12"/>
        <end position="29"/>
    </location>
</feature>
<dbReference type="OrthoDB" id="3297943at2"/>
<dbReference type="Proteomes" id="UP000198683">
    <property type="component" value="Unassembled WGS sequence"/>
</dbReference>
<keyword evidence="3" id="KW-1185">Reference proteome</keyword>
<feature type="transmembrane region" description="Helical" evidence="1">
    <location>
        <begin position="49"/>
        <end position="69"/>
    </location>
</feature>
<dbReference type="InterPro" id="IPR045713">
    <property type="entry name" value="DUF6069"/>
</dbReference>
<name>A0A1G9DVI5_9ACTN</name>
<sequence>MGRVPPSVRTIAVTVAVAVVLNLVIYGLGRAGGGDFRFTSAGRPAQVDAVTVAGFTAVPLLVGMTLAAVLARVWPWVVYAGLVVAPVIALGTILVMTIPADLDDVSTITLALCHVALAPVTVFGLLALRRRRPPEAT</sequence>
<gene>
    <name evidence="2" type="ORF">SAMN05421874_11019</name>
</gene>
<feature type="transmembrane region" description="Helical" evidence="1">
    <location>
        <begin position="76"/>
        <end position="96"/>
    </location>
</feature>
<evidence type="ECO:0000313" key="2">
    <source>
        <dbReference type="EMBL" id="SDK67868.1"/>
    </source>
</evidence>
<accession>A0A1G9DVI5</accession>
<protein>
    <submittedName>
        <fullName evidence="2">Uncharacterized protein</fullName>
    </submittedName>
</protein>
<evidence type="ECO:0000256" key="1">
    <source>
        <dbReference type="SAM" id="Phobius"/>
    </source>
</evidence>
<dbReference type="EMBL" id="FNFB01000010">
    <property type="protein sequence ID" value="SDK67868.1"/>
    <property type="molecule type" value="Genomic_DNA"/>
</dbReference>
<keyword evidence="1" id="KW-0472">Membrane</keyword>
<proteinExistence type="predicted"/>
<dbReference type="Pfam" id="PF19545">
    <property type="entry name" value="DUF6069"/>
    <property type="match status" value="1"/>
</dbReference>
<keyword evidence="1" id="KW-0812">Transmembrane</keyword>
<dbReference type="RefSeq" id="WP_090766200.1">
    <property type="nucleotide sequence ID" value="NZ_FNFB01000010.1"/>
</dbReference>
<feature type="transmembrane region" description="Helical" evidence="1">
    <location>
        <begin position="108"/>
        <end position="128"/>
    </location>
</feature>
<organism evidence="2 3">
    <name type="scientific">Nonomuraea maritima</name>
    <dbReference type="NCBI Taxonomy" id="683260"/>
    <lineage>
        <taxon>Bacteria</taxon>
        <taxon>Bacillati</taxon>
        <taxon>Actinomycetota</taxon>
        <taxon>Actinomycetes</taxon>
        <taxon>Streptosporangiales</taxon>
        <taxon>Streptosporangiaceae</taxon>
        <taxon>Nonomuraea</taxon>
    </lineage>
</organism>
<dbReference type="STRING" id="683260.SAMN05421874_11019"/>